<dbReference type="InterPro" id="IPR029001">
    <property type="entry name" value="ITPase-like_fam"/>
</dbReference>
<dbReference type="OrthoDB" id="9807767at2"/>
<evidence type="ECO:0000256" key="2">
    <source>
        <dbReference type="ARBA" id="ARBA00022801"/>
    </source>
</evidence>
<feature type="active site" description="Proton acceptor" evidence="4">
    <location>
        <position position="87"/>
    </location>
</feature>
<dbReference type="GO" id="GO:0009117">
    <property type="term" value="P:nucleotide metabolic process"/>
    <property type="evidence" value="ECO:0007669"/>
    <property type="project" value="UniProtKB-KW"/>
</dbReference>
<comment type="cofactor">
    <cofactor evidence="1 4">
        <name>a divalent metal cation</name>
        <dbReference type="ChEBI" id="CHEBI:60240"/>
    </cofactor>
</comment>
<protein>
    <recommendedName>
        <fullName evidence="4">dTTP/UTP pyrophosphatase</fullName>
        <shortName evidence="4">dTTPase/UTPase</shortName>
        <ecNumber evidence="4">3.6.1.9</ecNumber>
    </recommendedName>
    <alternativeName>
        <fullName evidence="4">Nucleoside triphosphate pyrophosphatase</fullName>
    </alternativeName>
    <alternativeName>
        <fullName evidence="4">Nucleotide pyrophosphatase</fullName>
        <shortName evidence="4">Nucleotide PPase</shortName>
    </alternativeName>
</protein>
<dbReference type="PANTHER" id="PTHR43213">
    <property type="entry name" value="BIFUNCTIONAL DTTP/UTP PYROPHOSPHATASE/METHYLTRANSFERASE PROTEIN-RELATED"/>
    <property type="match status" value="1"/>
</dbReference>
<feature type="site" description="Important for substrate specificity" evidence="4">
    <location>
        <position position="88"/>
    </location>
</feature>
<gene>
    <name evidence="5" type="primary">maf</name>
    <name evidence="5" type="ORF">F7D73_05495</name>
</gene>
<dbReference type="GO" id="GO:0047429">
    <property type="term" value="F:nucleoside triphosphate diphosphatase activity"/>
    <property type="evidence" value="ECO:0007669"/>
    <property type="project" value="UniProtKB-EC"/>
</dbReference>
<dbReference type="AlphaFoldDB" id="A0A6G1U0U6"/>
<dbReference type="Gene3D" id="3.90.950.10">
    <property type="match status" value="1"/>
</dbReference>
<name>A0A6G1U0U6_9BACT</name>
<comment type="catalytic activity">
    <reaction evidence="4">
        <text>dTTP + H2O = dTMP + diphosphate + H(+)</text>
        <dbReference type="Rhea" id="RHEA:28534"/>
        <dbReference type="ChEBI" id="CHEBI:15377"/>
        <dbReference type="ChEBI" id="CHEBI:15378"/>
        <dbReference type="ChEBI" id="CHEBI:33019"/>
        <dbReference type="ChEBI" id="CHEBI:37568"/>
        <dbReference type="ChEBI" id="CHEBI:63528"/>
        <dbReference type="EC" id="3.6.1.9"/>
    </reaction>
</comment>
<sequence>MNYKIILASNSPRRRELLAGLDIPFEVKVIKGIDESYPESLDAYEVAEYISSKKAEAYRSLLDEEPSGKASEEQGEDAAQTLILTADTVVIAPTADEQNDQEGKGVILGKPKDEEDAVRMLRMLSGKTHHVVTGVCLTTRSQQRHFSVTTEVTFKQLSDAEIRYYISHYKPFDKAGAYGIQEWIGYIGCTGLKGSYFNVMGLPVQRIYEEIARM</sequence>
<accession>A0A6G1U0U6</accession>
<evidence type="ECO:0000313" key="6">
    <source>
        <dbReference type="Proteomes" id="UP000480425"/>
    </source>
</evidence>
<feature type="site" description="Important for substrate specificity" evidence="4">
    <location>
        <position position="13"/>
    </location>
</feature>
<evidence type="ECO:0000313" key="5">
    <source>
        <dbReference type="EMBL" id="MQN80411.1"/>
    </source>
</evidence>
<proteinExistence type="inferred from homology"/>
<dbReference type="CDD" id="cd00555">
    <property type="entry name" value="Maf"/>
    <property type="match status" value="1"/>
</dbReference>
<dbReference type="InterPro" id="IPR003697">
    <property type="entry name" value="Maf-like"/>
</dbReference>
<dbReference type="NCBIfam" id="TIGR00172">
    <property type="entry name" value="maf"/>
    <property type="match status" value="1"/>
</dbReference>
<evidence type="ECO:0000256" key="3">
    <source>
        <dbReference type="ARBA" id="ARBA00023080"/>
    </source>
</evidence>
<comment type="similarity">
    <text evidence="4">Belongs to the Maf family. YhdE subfamily.</text>
</comment>
<dbReference type="Pfam" id="PF02545">
    <property type="entry name" value="Maf"/>
    <property type="match status" value="1"/>
</dbReference>
<dbReference type="EC" id="3.6.1.9" evidence="4"/>
<dbReference type="Proteomes" id="UP000480425">
    <property type="component" value="Unassembled WGS sequence"/>
</dbReference>
<keyword evidence="2 4" id="KW-0378">Hydrolase</keyword>
<evidence type="ECO:0000256" key="4">
    <source>
        <dbReference type="HAMAP-Rule" id="MF_00528"/>
    </source>
</evidence>
<dbReference type="PIRSF" id="PIRSF006305">
    <property type="entry name" value="Maf"/>
    <property type="match status" value="1"/>
</dbReference>
<comment type="catalytic activity">
    <reaction evidence="4">
        <text>UTP + H2O = UMP + diphosphate + H(+)</text>
        <dbReference type="Rhea" id="RHEA:29395"/>
        <dbReference type="ChEBI" id="CHEBI:15377"/>
        <dbReference type="ChEBI" id="CHEBI:15378"/>
        <dbReference type="ChEBI" id="CHEBI:33019"/>
        <dbReference type="ChEBI" id="CHEBI:46398"/>
        <dbReference type="ChEBI" id="CHEBI:57865"/>
        <dbReference type="EC" id="3.6.1.9"/>
    </reaction>
</comment>
<organism evidence="5 6">
    <name type="scientific">Segatella copri</name>
    <dbReference type="NCBI Taxonomy" id="165179"/>
    <lineage>
        <taxon>Bacteria</taxon>
        <taxon>Pseudomonadati</taxon>
        <taxon>Bacteroidota</taxon>
        <taxon>Bacteroidia</taxon>
        <taxon>Bacteroidales</taxon>
        <taxon>Prevotellaceae</taxon>
        <taxon>Segatella</taxon>
    </lineage>
</organism>
<reference evidence="5 6" key="1">
    <citation type="submission" date="2019-09" db="EMBL/GenBank/DDBJ databases">
        <title>Distinct polysaccharide growth profiles of human intestinal Prevotella copri isolates.</title>
        <authorList>
            <person name="Fehlner-Peach H."/>
            <person name="Magnabosco C."/>
            <person name="Raghavan V."/>
            <person name="Scher J.U."/>
            <person name="Tett A."/>
            <person name="Cox L.M."/>
            <person name="Gottsegen C."/>
            <person name="Watters A."/>
            <person name="Wiltshire- Gordon J.D."/>
            <person name="Segata N."/>
            <person name="Bonneau R."/>
            <person name="Littman D.R."/>
        </authorList>
    </citation>
    <scope>NUCLEOTIDE SEQUENCE [LARGE SCALE GENOMIC DNA]</scope>
    <source>
        <strain evidence="6">iA622</strain>
    </source>
</reference>
<feature type="site" description="Important for substrate specificity" evidence="4">
    <location>
        <position position="181"/>
    </location>
</feature>
<dbReference type="EMBL" id="VZCB01000046">
    <property type="protein sequence ID" value="MQN80411.1"/>
    <property type="molecule type" value="Genomic_DNA"/>
</dbReference>
<comment type="subcellular location">
    <subcellularLocation>
        <location evidence="4">Cytoplasm</location>
    </subcellularLocation>
</comment>
<dbReference type="GO" id="GO:0005737">
    <property type="term" value="C:cytoplasm"/>
    <property type="evidence" value="ECO:0007669"/>
    <property type="project" value="UniProtKB-SubCell"/>
</dbReference>
<evidence type="ECO:0000256" key="1">
    <source>
        <dbReference type="ARBA" id="ARBA00001968"/>
    </source>
</evidence>
<comment type="caution">
    <text evidence="4">Lacks conserved residue(s) required for the propagation of feature annotation.</text>
</comment>
<dbReference type="RefSeq" id="WP_153122866.1">
    <property type="nucleotide sequence ID" value="NZ_CP152352.1"/>
</dbReference>
<dbReference type="PANTHER" id="PTHR43213:SF5">
    <property type="entry name" value="BIFUNCTIONAL DTTP_UTP PYROPHOSPHATASE_METHYLTRANSFERASE PROTEIN-RELATED"/>
    <property type="match status" value="1"/>
</dbReference>
<keyword evidence="4" id="KW-0963">Cytoplasm</keyword>
<comment type="function">
    <text evidence="4">Nucleoside triphosphate pyrophosphatase that hydrolyzes dTTP and UTP. May have a dual role in cell division arrest and in preventing the incorporation of modified nucleotides into cellular nucleic acids.</text>
</comment>
<dbReference type="SUPFAM" id="SSF52972">
    <property type="entry name" value="ITPase-like"/>
    <property type="match status" value="1"/>
</dbReference>
<dbReference type="HAMAP" id="MF_00528">
    <property type="entry name" value="Maf"/>
    <property type="match status" value="1"/>
</dbReference>
<comment type="caution">
    <text evidence="5">The sequence shown here is derived from an EMBL/GenBank/DDBJ whole genome shotgun (WGS) entry which is preliminary data.</text>
</comment>
<keyword evidence="3 4" id="KW-0546">Nucleotide metabolism</keyword>